<accession>F0T2W3</accession>
<proteinExistence type="predicted"/>
<dbReference type="GO" id="GO:0005886">
    <property type="term" value="C:plasma membrane"/>
    <property type="evidence" value="ECO:0007669"/>
    <property type="project" value="UniProtKB-SubCell"/>
</dbReference>
<keyword evidence="4 6" id="KW-1133">Transmembrane helix</keyword>
<dbReference type="AlphaFoldDB" id="F0T2W3"/>
<evidence type="ECO:0000313" key="9">
    <source>
        <dbReference type="Proteomes" id="UP000007488"/>
    </source>
</evidence>
<evidence type="ECO:0000313" key="8">
    <source>
        <dbReference type="EMBL" id="ADY57600.1"/>
    </source>
</evidence>
<dbReference type="EMBL" id="CP002547">
    <property type="protein sequence ID" value="ADY57600.1"/>
    <property type="molecule type" value="Genomic_DNA"/>
</dbReference>
<feature type="transmembrane region" description="Helical" evidence="6">
    <location>
        <begin position="347"/>
        <end position="368"/>
    </location>
</feature>
<feature type="transmembrane region" description="Helical" evidence="6">
    <location>
        <begin position="231"/>
        <end position="254"/>
    </location>
</feature>
<dbReference type="STRING" id="645991.Sgly_3338"/>
<feature type="transmembrane region" description="Helical" evidence="6">
    <location>
        <begin position="261"/>
        <end position="283"/>
    </location>
</feature>
<dbReference type="HOGENOM" id="CLU_739136_0_0_9"/>
<evidence type="ECO:0000256" key="2">
    <source>
        <dbReference type="ARBA" id="ARBA00022475"/>
    </source>
</evidence>
<comment type="subcellular location">
    <subcellularLocation>
        <location evidence="1">Cell membrane</location>
        <topology evidence="1">Multi-pass membrane protein</topology>
    </subcellularLocation>
</comment>
<feature type="domain" description="ABC-2 type transporter transmembrane" evidence="7">
    <location>
        <begin position="20"/>
        <end position="367"/>
    </location>
</feature>
<reference evidence="8 9" key="1">
    <citation type="journal article" date="2011" name="Stand. Genomic Sci.">
        <title>Complete genome sequence of Syntrophobotulus glycolicus type strain (FlGlyR).</title>
        <authorList>
            <person name="Han C."/>
            <person name="Mwirichia R."/>
            <person name="Chertkov O."/>
            <person name="Held B."/>
            <person name="Lapidus A."/>
            <person name="Nolan M."/>
            <person name="Lucas S."/>
            <person name="Hammon N."/>
            <person name="Deshpande S."/>
            <person name="Cheng J.F."/>
            <person name="Tapia R."/>
            <person name="Goodwin L."/>
            <person name="Pitluck S."/>
            <person name="Huntemann M."/>
            <person name="Liolios K."/>
            <person name="Ivanova N."/>
            <person name="Pagani I."/>
            <person name="Mavromatis K."/>
            <person name="Ovchinikova G."/>
            <person name="Pati A."/>
            <person name="Chen A."/>
            <person name="Palaniappan K."/>
            <person name="Land M."/>
            <person name="Hauser L."/>
            <person name="Brambilla E.M."/>
            <person name="Rohde M."/>
            <person name="Spring S."/>
            <person name="Sikorski J."/>
            <person name="Goker M."/>
            <person name="Woyke T."/>
            <person name="Bristow J."/>
            <person name="Eisen J.A."/>
            <person name="Markowitz V."/>
            <person name="Hugenholtz P."/>
            <person name="Kyrpides N.C."/>
            <person name="Klenk H.P."/>
            <person name="Detter J.C."/>
        </authorList>
    </citation>
    <scope>NUCLEOTIDE SEQUENCE [LARGE SCALE GENOMIC DNA]</scope>
    <source>
        <strain evidence="9">DSM 8271 / FlGlyR</strain>
    </source>
</reference>
<feature type="transmembrane region" description="Helical" evidence="6">
    <location>
        <begin position="186"/>
        <end position="205"/>
    </location>
</feature>
<evidence type="ECO:0000256" key="4">
    <source>
        <dbReference type="ARBA" id="ARBA00022989"/>
    </source>
</evidence>
<sequence length="374" mass="41494">MNLLQITFYTLLGNIRNWKLFLLLILLPLVFFMMCVNLMANINENSKTEKVRIAYFTADQDLIGRQFDQYLQAGDIRDNFDLQRVNSIEEGQKLVEDEKVQNFIYLEKDLSPGRGQELKPSIRILGKENNALTKLLVANFVHEVNSFFTLNPNEAEFSPTEKSAAIEQTMLSPTGRVIKDADKFPLFGLMEMLCYGALLGTFSVANQRRRNTLIRFNVAPINKIALAGGQFLGNAITLSPSSAIFIGYFIYVYGPFMHGQLFSIVTAFALYTAIITALGMSAGYLTTRIGLSAIIVVCVNILFTAAAFVGGLGIAHGLLKAILFLSPQYHTYMIITETVLNGYSSGIQLSLLSLALLAVVLLGLTLYLGRRKPI</sequence>
<dbReference type="InterPro" id="IPR051449">
    <property type="entry name" value="ABC-2_transporter_component"/>
</dbReference>
<organism evidence="8 9">
    <name type="scientific">Syntrophobotulus glycolicus (strain DSM 8271 / FlGlyR)</name>
    <dbReference type="NCBI Taxonomy" id="645991"/>
    <lineage>
        <taxon>Bacteria</taxon>
        <taxon>Bacillati</taxon>
        <taxon>Bacillota</taxon>
        <taxon>Clostridia</taxon>
        <taxon>Eubacteriales</taxon>
        <taxon>Desulfitobacteriaceae</taxon>
        <taxon>Syntrophobotulus</taxon>
    </lineage>
</organism>
<evidence type="ECO:0000256" key="3">
    <source>
        <dbReference type="ARBA" id="ARBA00022692"/>
    </source>
</evidence>
<dbReference type="Pfam" id="PF12698">
    <property type="entry name" value="ABC2_membrane_3"/>
    <property type="match status" value="1"/>
</dbReference>
<keyword evidence="5 6" id="KW-0472">Membrane</keyword>
<dbReference type="InterPro" id="IPR013525">
    <property type="entry name" value="ABC2_TM"/>
</dbReference>
<dbReference type="Proteomes" id="UP000007488">
    <property type="component" value="Chromosome"/>
</dbReference>
<dbReference type="PANTHER" id="PTHR30294:SF29">
    <property type="entry name" value="MULTIDRUG ABC TRANSPORTER PERMEASE YBHS-RELATED"/>
    <property type="match status" value="1"/>
</dbReference>
<keyword evidence="3 6" id="KW-0812">Transmembrane</keyword>
<evidence type="ECO:0000256" key="1">
    <source>
        <dbReference type="ARBA" id="ARBA00004651"/>
    </source>
</evidence>
<evidence type="ECO:0000259" key="7">
    <source>
        <dbReference type="Pfam" id="PF12698"/>
    </source>
</evidence>
<name>F0T2W3_SYNGF</name>
<reference evidence="9" key="2">
    <citation type="submission" date="2011-02" db="EMBL/GenBank/DDBJ databases">
        <title>The complete genome of Syntrophobotulus glycolicus DSM 8271.</title>
        <authorList>
            <person name="Lucas S."/>
            <person name="Copeland A."/>
            <person name="Lapidus A."/>
            <person name="Bruce D."/>
            <person name="Goodwin L."/>
            <person name="Pitluck S."/>
            <person name="Kyrpides N."/>
            <person name="Mavromatis K."/>
            <person name="Pagani I."/>
            <person name="Ivanova N."/>
            <person name="Mikhailova N."/>
            <person name="Chertkov O."/>
            <person name="Held B."/>
            <person name="Detter J.C."/>
            <person name="Tapia R."/>
            <person name="Han C."/>
            <person name="Land M."/>
            <person name="Hauser L."/>
            <person name="Markowitz V."/>
            <person name="Cheng J.-F."/>
            <person name="Hugenholtz P."/>
            <person name="Woyke T."/>
            <person name="Wu D."/>
            <person name="Spring S."/>
            <person name="Schroeder M."/>
            <person name="Brambilla E."/>
            <person name="Klenk H.-P."/>
            <person name="Eisen J.A."/>
        </authorList>
    </citation>
    <scope>NUCLEOTIDE SEQUENCE [LARGE SCALE GENOMIC DNA]</scope>
    <source>
        <strain evidence="9">DSM 8271 / FlGlyR</strain>
    </source>
</reference>
<evidence type="ECO:0000256" key="5">
    <source>
        <dbReference type="ARBA" id="ARBA00023136"/>
    </source>
</evidence>
<feature type="transmembrane region" description="Helical" evidence="6">
    <location>
        <begin position="289"/>
        <end position="310"/>
    </location>
</feature>
<dbReference type="GO" id="GO:0140359">
    <property type="term" value="F:ABC-type transporter activity"/>
    <property type="evidence" value="ECO:0007669"/>
    <property type="project" value="InterPro"/>
</dbReference>
<protein>
    <recommendedName>
        <fullName evidence="7">ABC-2 type transporter transmembrane domain-containing protein</fullName>
    </recommendedName>
</protein>
<dbReference type="KEGG" id="sgy:Sgly_3338"/>
<gene>
    <name evidence="8" type="ordered locus">Sgly_3338</name>
</gene>
<dbReference type="PANTHER" id="PTHR30294">
    <property type="entry name" value="MEMBRANE COMPONENT OF ABC TRANSPORTER YHHJ-RELATED"/>
    <property type="match status" value="1"/>
</dbReference>
<feature type="transmembrane region" description="Helical" evidence="6">
    <location>
        <begin position="20"/>
        <end position="40"/>
    </location>
</feature>
<dbReference type="OrthoDB" id="1864035at2"/>
<dbReference type="RefSeq" id="WP_013626325.1">
    <property type="nucleotide sequence ID" value="NC_015172.1"/>
</dbReference>
<keyword evidence="2" id="KW-1003">Cell membrane</keyword>
<dbReference type="eggNOG" id="COG0842">
    <property type="taxonomic scope" value="Bacteria"/>
</dbReference>
<keyword evidence="9" id="KW-1185">Reference proteome</keyword>
<evidence type="ECO:0000256" key="6">
    <source>
        <dbReference type="SAM" id="Phobius"/>
    </source>
</evidence>